<dbReference type="InterPro" id="IPR029787">
    <property type="entry name" value="Nucleotide_cyclase"/>
</dbReference>
<dbReference type="SUPFAM" id="SSF141868">
    <property type="entry name" value="EAL domain-like"/>
    <property type="match status" value="1"/>
</dbReference>
<gene>
    <name evidence="3" type="ORF">ETP43_09220</name>
</gene>
<dbReference type="PANTHER" id="PTHR33121:SF79">
    <property type="entry name" value="CYCLIC DI-GMP PHOSPHODIESTERASE PDED-RELATED"/>
    <property type="match status" value="1"/>
</dbReference>
<dbReference type="Pfam" id="PF00563">
    <property type="entry name" value="EAL"/>
    <property type="match status" value="1"/>
</dbReference>
<dbReference type="NCBIfam" id="TIGR00254">
    <property type="entry name" value="GGDEF"/>
    <property type="match status" value="1"/>
</dbReference>
<dbReference type="Gene3D" id="3.30.70.270">
    <property type="match status" value="1"/>
</dbReference>
<dbReference type="OrthoDB" id="9805474at2"/>
<proteinExistence type="predicted"/>
<evidence type="ECO:0000259" key="2">
    <source>
        <dbReference type="PROSITE" id="PS50887"/>
    </source>
</evidence>
<dbReference type="InterPro" id="IPR000160">
    <property type="entry name" value="GGDEF_dom"/>
</dbReference>
<dbReference type="PROSITE" id="PS50883">
    <property type="entry name" value="EAL"/>
    <property type="match status" value="1"/>
</dbReference>
<dbReference type="InterPro" id="IPR043128">
    <property type="entry name" value="Rev_trsase/Diguanyl_cyclase"/>
</dbReference>
<dbReference type="Proteomes" id="UP000290106">
    <property type="component" value="Unassembled WGS sequence"/>
</dbReference>
<dbReference type="CDD" id="cd01948">
    <property type="entry name" value="EAL"/>
    <property type="match status" value="1"/>
</dbReference>
<dbReference type="InterPro" id="IPR035919">
    <property type="entry name" value="EAL_sf"/>
</dbReference>
<comment type="caution">
    <text evidence="3">The sequence shown here is derived from an EMBL/GenBank/DDBJ whole genome shotgun (WGS) entry which is preliminary data.</text>
</comment>
<accession>A0A4Q1RIC3</accession>
<dbReference type="Gene3D" id="3.20.20.450">
    <property type="entry name" value="EAL domain"/>
    <property type="match status" value="1"/>
</dbReference>
<evidence type="ECO:0000259" key="1">
    <source>
        <dbReference type="PROSITE" id="PS50883"/>
    </source>
</evidence>
<protein>
    <submittedName>
        <fullName evidence="3">GGDEF domain-containing protein</fullName>
    </submittedName>
</protein>
<dbReference type="SMART" id="SM00052">
    <property type="entry name" value="EAL"/>
    <property type="match status" value="1"/>
</dbReference>
<dbReference type="AlphaFoldDB" id="A0A4Q1RIC3"/>
<feature type="domain" description="EAL" evidence="1">
    <location>
        <begin position="432"/>
        <end position="684"/>
    </location>
</feature>
<keyword evidence="4" id="KW-1185">Reference proteome</keyword>
<feature type="domain" description="GGDEF" evidence="2">
    <location>
        <begin position="295"/>
        <end position="423"/>
    </location>
</feature>
<dbReference type="SUPFAM" id="SSF55073">
    <property type="entry name" value="Nucleotide cyclase"/>
    <property type="match status" value="1"/>
</dbReference>
<organism evidence="3 4">
    <name type="scientific">Blautia faecicola</name>
    <dbReference type="NCBI Taxonomy" id="2509240"/>
    <lineage>
        <taxon>Bacteria</taxon>
        <taxon>Bacillati</taxon>
        <taxon>Bacillota</taxon>
        <taxon>Clostridia</taxon>
        <taxon>Lachnospirales</taxon>
        <taxon>Lachnospiraceae</taxon>
        <taxon>Blautia</taxon>
    </lineage>
</organism>
<dbReference type="InterPro" id="IPR050706">
    <property type="entry name" value="Cyclic-di-GMP_PDE-like"/>
</dbReference>
<dbReference type="GO" id="GO:0071111">
    <property type="term" value="F:cyclic-guanylate-specific phosphodiesterase activity"/>
    <property type="evidence" value="ECO:0007669"/>
    <property type="project" value="InterPro"/>
</dbReference>
<dbReference type="SMART" id="SM00267">
    <property type="entry name" value="GGDEF"/>
    <property type="match status" value="1"/>
</dbReference>
<evidence type="ECO:0000313" key="4">
    <source>
        <dbReference type="Proteomes" id="UP000290106"/>
    </source>
</evidence>
<evidence type="ECO:0000313" key="3">
    <source>
        <dbReference type="EMBL" id="RXS75378.1"/>
    </source>
</evidence>
<dbReference type="EMBL" id="SDKC01000001">
    <property type="protein sequence ID" value="RXS75378.1"/>
    <property type="molecule type" value="Genomic_DNA"/>
</dbReference>
<sequence length="684" mass="80425">MGGSLKETSYEKRIQRLMLLGEDGDQYGLYIDISNNIVWEVKNPEQACWEGETGRAGGVTAWLKKQIYPYIMDNEEEQKFRRTFMQGELLRLFQSGQRQVQLGYRFRKGKYITYYHVNIEMFEHPRKHTIECCAIWRNDTIPYVNRVISKVLLQDKYRMIAVLDIQEKTVFVRKHTFDDMELVCDQPLEYREFIEKLCEHRVEKKDRDWFVTSTRLDYMEENLQMAGTYSLTVYNEERGAERYTYRWLDKEYREVLIAVEDRTVEMEKDPLTGYLNRSGFLRKTEHILKKNADQYQFAVIYFNIRKFSGLNDVYGYENGDKIIRSYMDRIQNSVLRPLALGRVSADRFHALVDVKNLELSELGKLLQYPVRIRGEQVEIYGRCGIYYIPEHCDLDVSQMCDLAKMAKNKISNQYMQPYEIYQENMKTEYGQKNLALLNLEKALEQEEFVVCYQPVVDGQTGEIVSAEALVRWNSSGAEPMVPSVFVPELEDSGYITKLDTYIDQTVHRFQEERYCQEKRMVPVAVNLSRMDLMDGRMTERIFTEIQETKVPKQYFRYEIIESACTIISTQGEEFLESLRQQGVQIFLDDFGTGVSTFETVRDYTFDALKLDMGFVKKIGKDQKSDAIVVSIIDLAHRMGMKVVAEGIENQQQSDFLRAHGCDYLQGFYYYKPMSAEKFSKLLDK</sequence>
<dbReference type="PROSITE" id="PS50887">
    <property type="entry name" value="GGDEF"/>
    <property type="match status" value="1"/>
</dbReference>
<reference evidence="3 4" key="1">
    <citation type="submission" date="2019-01" db="EMBL/GenBank/DDBJ databases">
        <title>Blautia sp. nov. KGMB01111 isolated human feces.</title>
        <authorList>
            <person name="Park J.-E."/>
            <person name="Kim J.-S."/>
            <person name="Park S.-H."/>
        </authorList>
    </citation>
    <scope>NUCLEOTIDE SEQUENCE [LARGE SCALE GENOMIC DNA]</scope>
    <source>
        <strain evidence="3 4">KGMB01111</strain>
    </source>
</reference>
<dbReference type="RefSeq" id="WP_129257848.1">
    <property type="nucleotide sequence ID" value="NZ_SDKC01000001.1"/>
</dbReference>
<dbReference type="InterPro" id="IPR001633">
    <property type="entry name" value="EAL_dom"/>
</dbReference>
<dbReference type="Pfam" id="PF00990">
    <property type="entry name" value="GGDEF"/>
    <property type="match status" value="1"/>
</dbReference>
<dbReference type="PANTHER" id="PTHR33121">
    <property type="entry name" value="CYCLIC DI-GMP PHOSPHODIESTERASE PDEF"/>
    <property type="match status" value="1"/>
</dbReference>
<name>A0A4Q1RIC3_9FIRM</name>